<keyword evidence="1" id="KW-0472">Membrane</keyword>
<keyword evidence="1" id="KW-1133">Transmembrane helix</keyword>
<dbReference type="RefSeq" id="WP_330195758.1">
    <property type="nucleotide sequence ID" value="NZ_JAZDRO010000002.1"/>
</dbReference>
<comment type="caution">
    <text evidence="2">The sequence shown here is derived from an EMBL/GenBank/DDBJ whole genome shotgun (WGS) entry which is preliminary data.</text>
</comment>
<dbReference type="Proteomes" id="UP001310692">
    <property type="component" value="Unassembled WGS sequence"/>
</dbReference>
<keyword evidence="3" id="KW-1185">Reference proteome</keyword>
<protein>
    <submittedName>
        <fullName evidence="2">Uncharacterized protein</fullName>
    </submittedName>
</protein>
<feature type="transmembrane region" description="Helical" evidence="1">
    <location>
        <begin position="65"/>
        <end position="85"/>
    </location>
</feature>
<organism evidence="2 3">
    <name type="scientific">Hyphobacterium marinum</name>
    <dbReference type="NCBI Taxonomy" id="3116574"/>
    <lineage>
        <taxon>Bacteria</taxon>
        <taxon>Pseudomonadati</taxon>
        <taxon>Pseudomonadota</taxon>
        <taxon>Alphaproteobacteria</taxon>
        <taxon>Maricaulales</taxon>
        <taxon>Maricaulaceae</taxon>
        <taxon>Hyphobacterium</taxon>
    </lineage>
</organism>
<proteinExistence type="predicted"/>
<reference evidence="2 3" key="1">
    <citation type="submission" date="2024-01" db="EMBL/GenBank/DDBJ databases">
        <title>Hyphobacterium bacterium isolated from marine sediment.</title>
        <authorList>
            <person name="Zhao S."/>
        </authorList>
    </citation>
    <scope>NUCLEOTIDE SEQUENCE [LARGE SCALE GENOMIC DNA]</scope>
    <source>
        <strain evidence="2 3">Y60-23</strain>
    </source>
</reference>
<name>A0ABU7LXD7_9PROT</name>
<accession>A0ABU7LXD7</accession>
<evidence type="ECO:0000313" key="2">
    <source>
        <dbReference type="EMBL" id="MEE2566218.1"/>
    </source>
</evidence>
<feature type="transmembrane region" description="Helical" evidence="1">
    <location>
        <begin position="6"/>
        <end position="29"/>
    </location>
</feature>
<dbReference type="EMBL" id="JAZDRO010000002">
    <property type="protein sequence ID" value="MEE2566218.1"/>
    <property type="molecule type" value="Genomic_DNA"/>
</dbReference>
<feature type="transmembrane region" description="Helical" evidence="1">
    <location>
        <begin position="92"/>
        <end position="112"/>
    </location>
</feature>
<sequence length="148" mass="15310">MNWTSLDFLVAGLVLLVVSGGALTVVVLVRSAWHRAGLAIAGLTAIALFWVNGAVGIIGSEANDANALFLGVYGVGALGALLSHFHARGLTWTLLAMAGVQALIGLIAWLAGWGADGNAWPRDIALATGLFTAGWLAAAYCFHRATRI</sequence>
<feature type="transmembrane region" description="Helical" evidence="1">
    <location>
        <begin position="36"/>
        <end position="59"/>
    </location>
</feature>
<gene>
    <name evidence="2" type="ORF">V0U35_05950</name>
</gene>
<evidence type="ECO:0000256" key="1">
    <source>
        <dbReference type="SAM" id="Phobius"/>
    </source>
</evidence>
<keyword evidence="1" id="KW-0812">Transmembrane</keyword>
<evidence type="ECO:0000313" key="3">
    <source>
        <dbReference type="Proteomes" id="UP001310692"/>
    </source>
</evidence>
<feature type="transmembrane region" description="Helical" evidence="1">
    <location>
        <begin position="124"/>
        <end position="142"/>
    </location>
</feature>